<dbReference type="STRING" id="180332.GCA_000797495_03797"/>
<dbReference type="GO" id="GO:0005737">
    <property type="term" value="C:cytoplasm"/>
    <property type="evidence" value="ECO:0007669"/>
    <property type="project" value="InterPro"/>
</dbReference>
<feature type="domain" description="L-fucose isomerase C-terminal" evidence="3">
    <location>
        <begin position="342"/>
        <end position="451"/>
    </location>
</feature>
<keyword evidence="5" id="KW-1185">Reference proteome</keyword>
<dbReference type="InterPro" id="IPR009015">
    <property type="entry name" value="Fucose_isomerase_N/cen_sf"/>
</dbReference>
<gene>
    <name evidence="4" type="ORF">DSM106044_04837</name>
</gene>
<accession>A0A4U8Q0W6</accession>
<keyword evidence="2" id="KW-0119">Carbohydrate metabolism</keyword>
<dbReference type="PANTHER" id="PTHR36120:SF1">
    <property type="entry name" value="L-FUCOSE ISOMERASE C-TERMINAL DOMAIN-CONTAINING PROTEIN"/>
    <property type="match status" value="1"/>
</dbReference>
<sequence length="452" mass="49823">MKNAKQLNVIMLHLGEAMYPQDYLADVIQKVQEAVAGMDCNLLGCYKVMSEKDAGMCRKSIEGMPVDLFILNFVSWHITPYVMHILKNNTRIPLLIWGIGGTTDETGKLHSPAAAAGITGFLPVAKEFGFTVKVILQKPDSVPAAEEAAHFIHLAACAKKIRESRIGLIGYADMGLYTCAYDKTALFKKLGIDIEDYSGYEIMNRMEQCTREQAAEIVADIREHLKFENQISDKVLEKAARLYYAMKSKADGSELDAISIKCVNGTTDHLGLNPCLAQSLLAGKDLSVICECDAYGLVTSILLAAVTGHAAAFMEHYEVFEKEVLVGVCGFIPEEFTENGVKIRAANLGEINTGISNVSKVRTGEVTFARFYQTGGAFKLFLSKGIAKAAPKWTELGWEEPTPDFPAVLLEPSIPMEEYLDKVPGQHIIMVYGDWMEDVKTVCRLLDIEVVQ</sequence>
<name>A0A4U8Q0W6_9FIRM</name>
<organism evidence="4 5">
    <name type="scientific">Robinsoniella peoriensis</name>
    <dbReference type="NCBI Taxonomy" id="180332"/>
    <lineage>
        <taxon>Bacteria</taxon>
        <taxon>Bacillati</taxon>
        <taxon>Bacillota</taxon>
        <taxon>Clostridia</taxon>
        <taxon>Lachnospirales</taxon>
        <taxon>Lachnospiraceae</taxon>
        <taxon>Robinsoniella</taxon>
    </lineage>
</organism>
<dbReference type="Proteomes" id="UP000306509">
    <property type="component" value="Unassembled WGS sequence"/>
</dbReference>
<keyword evidence="1 4" id="KW-0413">Isomerase</keyword>
<dbReference type="GO" id="GO:0008736">
    <property type="term" value="F:L-fucose isomerase activity"/>
    <property type="evidence" value="ECO:0007669"/>
    <property type="project" value="InterPro"/>
</dbReference>
<dbReference type="GO" id="GO:0006004">
    <property type="term" value="P:fucose metabolic process"/>
    <property type="evidence" value="ECO:0007669"/>
    <property type="project" value="InterPro"/>
</dbReference>
<dbReference type="PANTHER" id="PTHR36120">
    <property type="entry name" value="FUCOSE ISOMERASE"/>
    <property type="match status" value="1"/>
</dbReference>
<proteinExistence type="predicted"/>
<evidence type="ECO:0000256" key="1">
    <source>
        <dbReference type="ARBA" id="ARBA00023235"/>
    </source>
</evidence>
<dbReference type="InterPro" id="IPR015888">
    <property type="entry name" value="Fuc_isomerase_C"/>
</dbReference>
<dbReference type="RefSeq" id="WP_047833612.1">
    <property type="nucleotide sequence ID" value="NZ_CABMJZ010000118.1"/>
</dbReference>
<reference evidence="4 5" key="1">
    <citation type="journal article" date="2019" name="Anaerobe">
        <title>Detection of Robinsoniella peoriensis in multiple bone samples of a trauma patient.</title>
        <authorList>
            <person name="Schrottner P."/>
            <person name="Hartwich K."/>
            <person name="Bunk B."/>
            <person name="Schober I."/>
            <person name="Helbig S."/>
            <person name="Rudolph W.W."/>
            <person name="Gunzer F."/>
        </authorList>
    </citation>
    <scope>NUCLEOTIDE SEQUENCE [LARGE SCALE GENOMIC DNA]</scope>
    <source>
        <strain evidence="4 5">DSM 106044</strain>
    </source>
</reference>
<dbReference type="SUPFAM" id="SSF53743">
    <property type="entry name" value="FucI/AraA N-terminal and middle domains"/>
    <property type="match status" value="1"/>
</dbReference>
<evidence type="ECO:0000313" key="5">
    <source>
        <dbReference type="Proteomes" id="UP000306509"/>
    </source>
</evidence>
<dbReference type="AlphaFoldDB" id="A0A4U8Q0W6"/>
<dbReference type="EMBL" id="QGQD01000097">
    <property type="protein sequence ID" value="TLC98321.1"/>
    <property type="molecule type" value="Genomic_DNA"/>
</dbReference>
<dbReference type="Pfam" id="PF02952">
    <property type="entry name" value="Fucose_iso_C"/>
    <property type="match status" value="1"/>
</dbReference>
<evidence type="ECO:0000313" key="4">
    <source>
        <dbReference type="EMBL" id="TLC98321.1"/>
    </source>
</evidence>
<evidence type="ECO:0000256" key="2">
    <source>
        <dbReference type="ARBA" id="ARBA00023277"/>
    </source>
</evidence>
<protein>
    <submittedName>
        <fullName evidence="4">L-fucose isomerase</fullName>
    </submittedName>
</protein>
<comment type="caution">
    <text evidence="4">The sequence shown here is derived from an EMBL/GenBank/DDBJ whole genome shotgun (WGS) entry which is preliminary data.</text>
</comment>
<evidence type="ECO:0000259" key="3">
    <source>
        <dbReference type="Pfam" id="PF02952"/>
    </source>
</evidence>